<keyword evidence="2" id="KW-1185">Reference proteome</keyword>
<evidence type="ECO:0000313" key="2">
    <source>
        <dbReference type="Proteomes" id="UP001379444"/>
    </source>
</evidence>
<dbReference type="EMBL" id="CP125967">
    <property type="protein sequence ID" value="WWO37441.1"/>
    <property type="molecule type" value="Genomic_DNA"/>
</dbReference>
<protein>
    <submittedName>
        <fullName evidence="1">Aspartate/glutamate racemase family protein</fullName>
    </submittedName>
</protein>
<dbReference type="Gene3D" id="3.40.50.1860">
    <property type="match status" value="2"/>
</dbReference>
<dbReference type="Pfam" id="PF01177">
    <property type="entry name" value="Asp_Glu_race"/>
    <property type="match status" value="1"/>
</dbReference>
<dbReference type="InterPro" id="IPR015942">
    <property type="entry name" value="Asp/Glu/hydantoin_racemase"/>
</dbReference>
<accession>A0ABZ2G6K0</accession>
<reference evidence="1 2" key="1">
    <citation type="journal article" date="2024" name="Front. Plant Sci.">
        <title>Comprehensive phenomic and genomic studies of the species, Pectobacterium cacticida and proposal for reclassification as Alcorniella cacticida comb. nov.</title>
        <authorList>
            <person name="Jonca J."/>
            <person name="Pirhonen M."/>
            <person name="Waleron M.M."/>
            <person name="Gawor J."/>
            <person name="Mrozik A."/>
            <person name="Smoktunowicz M."/>
            <person name="Waleron K."/>
            <person name="Waleron M."/>
        </authorList>
    </citation>
    <scope>NUCLEOTIDE SEQUENCE [LARGE SCALE GENOMIC DNA]</scope>
    <source>
        <strain evidence="1 2">DPMP6</strain>
    </source>
</reference>
<dbReference type="RefSeq" id="WP_264498492.1">
    <property type="nucleotide sequence ID" value="NZ_CP109947.1"/>
</dbReference>
<dbReference type="InterPro" id="IPR001920">
    <property type="entry name" value="Asp/Glu_race"/>
</dbReference>
<sequence>MTLGIIRVLTTQDSALLEEHGRLLDNEYGLPTVSRCIPDQPNGIFDAASETVAIPKIIALGQAYEREGCQAIFLSCAADPGLAELRQAVSVPVISAGSACARVAANLKLPVAVIGIGEQAPAPFRRLLGENVAYARPEGVTQTTHLLTPEGRASALACAKMLHDQGAKVIAFSCTGLSTIGLAAQIRDSIGCVAVDAVSAAGMFAVEWLGKHS</sequence>
<dbReference type="Proteomes" id="UP001379444">
    <property type="component" value="Chromosome"/>
</dbReference>
<gene>
    <name evidence="1" type="ORF">QNA12_12800</name>
</gene>
<name>A0ABZ2G6K0_9GAMM</name>
<proteinExistence type="predicted"/>
<evidence type="ECO:0000313" key="1">
    <source>
        <dbReference type="EMBL" id="WWO37441.1"/>
    </source>
</evidence>
<organism evidence="1 2">
    <name type="scientific">Pectobacterium cacticida</name>
    <dbReference type="NCBI Taxonomy" id="69221"/>
    <lineage>
        <taxon>Bacteria</taxon>
        <taxon>Pseudomonadati</taxon>
        <taxon>Pseudomonadota</taxon>
        <taxon>Gammaproteobacteria</taxon>
        <taxon>Enterobacterales</taxon>
        <taxon>Pectobacteriaceae</taxon>
        <taxon>Pectobacterium</taxon>
    </lineage>
</organism>